<gene>
    <name evidence="3" type="ORF">LTR77_005717</name>
</gene>
<feature type="compositionally biased region" description="Acidic residues" evidence="2">
    <location>
        <begin position="173"/>
        <end position="182"/>
    </location>
</feature>
<keyword evidence="1" id="KW-0175">Coiled coil</keyword>
<reference evidence="3 4" key="1">
    <citation type="submission" date="2023-08" db="EMBL/GenBank/DDBJ databases">
        <title>Black Yeasts Isolated from many extreme environments.</title>
        <authorList>
            <person name="Coleine C."/>
            <person name="Stajich J.E."/>
            <person name="Selbmann L."/>
        </authorList>
    </citation>
    <scope>NUCLEOTIDE SEQUENCE [LARGE SCALE GENOMIC DNA]</scope>
    <source>
        <strain evidence="3 4">CCFEE 5935</strain>
    </source>
</reference>
<dbReference type="RefSeq" id="XP_064659085.1">
    <property type="nucleotide sequence ID" value="XM_064802960.1"/>
</dbReference>
<evidence type="ECO:0000313" key="4">
    <source>
        <dbReference type="Proteomes" id="UP001337655"/>
    </source>
</evidence>
<feature type="compositionally biased region" description="Acidic residues" evidence="2">
    <location>
        <begin position="141"/>
        <end position="162"/>
    </location>
</feature>
<sequence length="258" mass="29244">MQSCDWSLQLRAILPFDNTDLQSHTSGHYITMPSNLRLQSTFDPIDAQAVHQTSPTLPPRKKQKMSLTQTYYIASTARRQLGKEASAADHNLRRLVGHANLLDNLMEELQSAEREQENWFNQSVRAASKPEEPKHIQWLDQIDEADDSDSDDSDMEDDEEFENSPSSFVPVFDDNDDLDWDNQELTLTRTPSHKQSSPPELTMEEDEYSSDEDECPSPGNVALEMSEKERQDIATAALYDLKSQNGMEDYLSGPIAAC</sequence>
<feature type="compositionally biased region" description="Basic and acidic residues" evidence="2">
    <location>
        <begin position="128"/>
        <end position="137"/>
    </location>
</feature>
<organism evidence="3 4">
    <name type="scientific">Saxophila tyrrhenica</name>
    <dbReference type="NCBI Taxonomy" id="1690608"/>
    <lineage>
        <taxon>Eukaryota</taxon>
        <taxon>Fungi</taxon>
        <taxon>Dikarya</taxon>
        <taxon>Ascomycota</taxon>
        <taxon>Pezizomycotina</taxon>
        <taxon>Dothideomycetes</taxon>
        <taxon>Dothideomycetidae</taxon>
        <taxon>Mycosphaerellales</taxon>
        <taxon>Extremaceae</taxon>
        <taxon>Saxophila</taxon>
    </lineage>
</organism>
<dbReference type="AlphaFoldDB" id="A0AAV9P993"/>
<feature type="region of interest" description="Disordered" evidence="2">
    <location>
        <begin position="124"/>
        <end position="220"/>
    </location>
</feature>
<dbReference type="GeneID" id="89927058"/>
<accession>A0AAV9P993</accession>
<dbReference type="PANTHER" id="PTHR36826:SF1">
    <property type="entry name" value="PROTEIN ECM13"/>
    <property type="match status" value="1"/>
</dbReference>
<evidence type="ECO:0000256" key="2">
    <source>
        <dbReference type="SAM" id="MobiDB-lite"/>
    </source>
</evidence>
<feature type="compositionally biased region" description="Acidic residues" evidence="2">
    <location>
        <begin position="202"/>
        <end position="215"/>
    </location>
</feature>
<comment type="caution">
    <text evidence="3">The sequence shown here is derived from an EMBL/GenBank/DDBJ whole genome shotgun (WGS) entry which is preliminary data.</text>
</comment>
<name>A0AAV9P993_9PEZI</name>
<evidence type="ECO:0000313" key="3">
    <source>
        <dbReference type="EMBL" id="KAK5169739.1"/>
    </source>
</evidence>
<keyword evidence="4" id="KW-1185">Reference proteome</keyword>
<proteinExistence type="predicted"/>
<feature type="coiled-coil region" evidence="1">
    <location>
        <begin position="95"/>
        <end position="122"/>
    </location>
</feature>
<dbReference type="PANTHER" id="PTHR36826">
    <property type="entry name" value="PROTEIN ECM13"/>
    <property type="match status" value="1"/>
</dbReference>
<dbReference type="InterPro" id="IPR037738">
    <property type="entry name" value="Ecm13-like"/>
</dbReference>
<protein>
    <submittedName>
        <fullName evidence="3">Uncharacterized protein</fullName>
    </submittedName>
</protein>
<dbReference type="Proteomes" id="UP001337655">
    <property type="component" value="Unassembled WGS sequence"/>
</dbReference>
<dbReference type="EMBL" id="JAVRRT010000008">
    <property type="protein sequence ID" value="KAK5169739.1"/>
    <property type="molecule type" value="Genomic_DNA"/>
</dbReference>
<feature type="compositionally biased region" description="Polar residues" evidence="2">
    <location>
        <begin position="183"/>
        <end position="199"/>
    </location>
</feature>
<evidence type="ECO:0000256" key="1">
    <source>
        <dbReference type="SAM" id="Coils"/>
    </source>
</evidence>